<dbReference type="AlphaFoldDB" id="A0A4Q2RI66"/>
<feature type="region of interest" description="Disordered" evidence="1">
    <location>
        <begin position="243"/>
        <end position="272"/>
    </location>
</feature>
<reference evidence="2 3" key="2">
    <citation type="submission" date="2019-02" db="EMBL/GenBank/DDBJ databases">
        <title>'Lichenibacterium ramalinii' gen. nov. sp. nov., 'Lichenibacterium minor' gen. nov. sp. nov.</title>
        <authorList>
            <person name="Pankratov T."/>
        </authorList>
    </citation>
    <scope>NUCLEOTIDE SEQUENCE [LARGE SCALE GENOMIC DNA]</scope>
    <source>
        <strain evidence="2 3">RmlP001</strain>
    </source>
</reference>
<reference evidence="2 3" key="1">
    <citation type="submission" date="2018-09" db="EMBL/GenBank/DDBJ databases">
        <authorList>
            <person name="Grouzdev D.S."/>
            <person name="Krutkina M.S."/>
        </authorList>
    </citation>
    <scope>NUCLEOTIDE SEQUENCE [LARGE SCALE GENOMIC DNA]</scope>
    <source>
        <strain evidence="2 3">RmlP001</strain>
    </source>
</reference>
<dbReference type="Proteomes" id="UP000289411">
    <property type="component" value="Unassembled WGS sequence"/>
</dbReference>
<evidence type="ECO:0000313" key="3">
    <source>
        <dbReference type="Proteomes" id="UP000289411"/>
    </source>
</evidence>
<feature type="compositionally biased region" description="Low complexity" evidence="1">
    <location>
        <begin position="243"/>
        <end position="258"/>
    </location>
</feature>
<comment type="caution">
    <text evidence="2">The sequence shown here is derived from an EMBL/GenBank/DDBJ whole genome shotgun (WGS) entry which is preliminary data.</text>
</comment>
<dbReference type="Pfam" id="PF07310">
    <property type="entry name" value="PAS_5"/>
    <property type="match status" value="1"/>
</dbReference>
<protein>
    <submittedName>
        <fullName evidence="2">PAS domain-containing protein</fullName>
    </submittedName>
</protein>
<accession>A0A4Q2RI66</accession>
<proteinExistence type="predicted"/>
<dbReference type="InterPro" id="IPR009922">
    <property type="entry name" value="DUF1457"/>
</dbReference>
<sequence length="272" mass="29052">MPARMCRKATSGSGPRRPETGMKHHVSQSLHAYWDGLRAGRTAPERADVDPAAIRHILAYTFVLEVTGARVLRRDVRFRLSGTRLNALFGRDLRGTSLDGVLEAEDGPTLDALLDGVLDDRVPLVAWTRGGPAGSDAVDLELLLLPLRHHGRTHARILGSLAAVGHPGWMGLKPTAPLSLLGFQALPAQASPVQALSDLDVSELGSSDRASPLHAPPALTDGLLQRRNRAEVFGAATSLPMAEALPPRRAPPRTARFRVVQGGRTDAAPSAF</sequence>
<dbReference type="OrthoDB" id="8480244at2"/>
<organism evidence="2 3">
    <name type="scientific">Lichenibacterium ramalinae</name>
    <dbReference type="NCBI Taxonomy" id="2316527"/>
    <lineage>
        <taxon>Bacteria</taxon>
        <taxon>Pseudomonadati</taxon>
        <taxon>Pseudomonadota</taxon>
        <taxon>Alphaproteobacteria</taxon>
        <taxon>Hyphomicrobiales</taxon>
        <taxon>Lichenihabitantaceae</taxon>
        <taxon>Lichenibacterium</taxon>
    </lineage>
</organism>
<name>A0A4Q2RI66_9HYPH</name>
<evidence type="ECO:0000256" key="1">
    <source>
        <dbReference type="SAM" id="MobiDB-lite"/>
    </source>
</evidence>
<keyword evidence="3" id="KW-1185">Reference proteome</keyword>
<feature type="region of interest" description="Disordered" evidence="1">
    <location>
        <begin position="1"/>
        <end position="25"/>
    </location>
</feature>
<gene>
    <name evidence="2" type="ORF">D3272_08630</name>
</gene>
<dbReference type="EMBL" id="QYBC01000006">
    <property type="protein sequence ID" value="RYB05798.1"/>
    <property type="molecule type" value="Genomic_DNA"/>
</dbReference>
<evidence type="ECO:0000313" key="2">
    <source>
        <dbReference type="EMBL" id="RYB05798.1"/>
    </source>
</evidence>